<name>A0A0N4UH57_DRAME</name>
<feature type="transmembrane region" description="Helical" evidence="13">
    <location>
        <begin position="293"/>
        <end position="314"/>
    </location>
</feature>
<evidence type="ECO:0000256" key="8">
    <source>
        <dbReference type="ARBA" id="ARBA00022958"/>
    </source>
</evidence>
<dbReference type="Proteomes" id="UP000274756">
    <property type="component" value="Unassembled WGS sequence"/>
</dbReference>
<evidence type="ECO:0000256" key="3">
    <source>
        <dbReference type="ARBA" id="ARBA00022475"/>
    </source>
</evidence>
<evidence type="ECO:0000256" key="6">
    <source>
        <dbReference type="ARBA" id="ARBA00022826"/>
    </source>
</evidence>
<evidence type="ECO:0000259" key="15">
    <source>
        <dbReference type="Pfam" id="PF02214"/>
    </source>
</evidence>
<evidence type="ECO:0000313" key="16">
    <source>
        <dbReference type="EMBL" id="VDN51501.1"/>
    </source>
</evidence>
<evidence type="ECO:0000313" key="19">
    <source>
        <dbReference type="WBParaSite" id="DME_0000686001-mRNA-1"/>
    </source>
</evidence>
<dbReference type="AlphaFoldDB" id="A0A0N4UH57"/>
<feature type="transmembrane region" description="Helical" evidence="13">
    <location>
        <begin position="185"/>
        <end position="204"/>
    </location>
</feature>
<feature type="transmembrane region" description="Helical" evidence="13">
    <location>
        <begin position="326"/>
        <end position="342"/>
    </location>
</feature>
<dbReference type="InterPro" id="IPR011333">
    <property type="entry name" value="SKP1/BTB/POZ_sf"/>
</dbReference>
<dbReference type="Proteomes" id="UP000038040">
    <property type="component" value="Unplaced"/>
</dbReference>
<evidence type="ECO:0000256" key="10">
    <source>
        <dbReference type="ARBA" id="ARBA00023065"/>
    </source>
</evidence>
<keyword evidence="8" id="KW-0630">Potassium</keyword>
<evidence type="ECO:0000313" key="18">
    <source>
        <dbReference type="Proteomes" id="UP000274756"/>
    </source>
</evidence>
<keyword evidence="2" id="KW-0813">Transport</keyword>
<dbReference type="EMBL" id="UYYG01000022">
    <property type="protein sequence ID" value="VDN51501.1"/>
    <property type="molecule type" value="Genomic_DNA"/>
</dbReference>
<dbReference type="InterPro" id="IPR027359">
    <property type="entry name" value="Volt_channel_dom_sf"/>
</dbReference>
<evidence type="ECO:0000256" key="11">
    <source>
        <dbReference type="ARBA" id="ARBA00023136"/>
    </source>
</evidence>
<keyword evidence="18" id="KW-1185">Reference proteome</keyword>
<evidence type="ECO:0000256" key="2">
    <source>
        <dbReference type="ARBA" id="ARBA00022448"/>
    </source>
</evidence>
<dbReference type="WBParaSite" id="DME_0000686001-mRNA-1">
    <property type="protein sequence ID" value="DME_0000686001-mRNA-1"/>
    <property type="gene ID" value="DME_0000686001"/>
</dbReference>
<keyword evidence="7" id="KW-0851">Voltage-gated channel</keyword>
<evidence type="ECO:0000256" key="7">
    <source>
        <dbReference type="ARBA" id="ARBA00022882"/>
    </source>
</evidence>
<dbReference type="FunFam" id="1.10.287.70:FF:000005">
    <property type="entry name" value="potassium voltage-gated channel subfamily G member 1"/>
    <property type="match status" value="1"/>
</dbReference>
<keyword evidence="5 13" id="KW-0812">Transmembrane</keyword>
<feature type="domain" description="Ion transport" evidence="14">
    <location>
        <begin position="158"/>
        <end position="380"/>
    </location>
</feature>
<reference evidence="19" key="1">
    <citation type="submission" date="2017-02" db="UniProtKB">
        <authorList>
            <consortium name="WormBaseParasite"/>
        </authorList>
    </citation>
    <scope>IDENTIFICATION</scope>
</reference>
<evidence type="ECO:0000256" key="4">
    <source>
        <dbReference type="ARBA" id="ARBA00022538"/>
    </source>
</evidence>
<feature type="transmembrane region" description="Helical" evidence="13">
    <location>
        <begin position="354"/>
        <end position="375"/>
    </location>
</feature>
<reference evidence="16 18" key="2">
    <citation type="submission" date="2018-11" db="EMBL/GenBank/DDBJ databases">
        <authorList>
            <consortium name="Pathogen Informatics"/>
        </authorList>
    </citation>
    <scope>NUCLEOTIDE SEQUENCE [LARGE SCALE GENOMIC DNA]</scope>
</reference>
<evidence type="ECO:0000256" key="13">
    <source>
        <dbReference type="SAM" id="Phobius"/>
    </source>
</evidence>
<dbReference type="PRINTS" id="PR00169">
    <property type="entry name" value="KCHANNEL"/>
</dbReference>
<accession>A0A0N4UH57</accession>
<dbReference type="PRINTS" id="PR01491">
    <property type="entry name" value="KVCHANNEL"/>
</dbReference>
<gene>
    <name evidence="16" type="ORF">DME_LOCUS1474</name>
</gene>
<feature type="transmembrane region" description="Helical" evidence="13">
    <location>
        <begin position="159"/>
        <end position="179"/>
    </location>
</feature>
<dbReference type="GO" id="GO:0001508">
    <property type="term" value="P:action potential"/>
    <property type="evidence" value="ECO:0007669"/>
    <property type="project" value="TreeGrafter"/>
</dbReference>
<dbReference type="PANTHER" id="PTHR11537">
    <property type="entry name" value="VOLTAGE-GATED POTASSIUM CHANNEL"/>
    <property type="match status" value="1"/>
</dbReference>
<dbReference type="SUPFAM" id="SSF54695">
    <property type="entry name" value="POZ domain"/>
    <property type="match status" value="1"/>
</dbReference>
<feature type="domain" description="Potassium channel tetramerisation-type BTB" evidence="15">
    <location>
        <begin position="30"/>
        <end position="127"/>
    </location>
</feature>
<dbReference type="SUPFAM" id="SSF81324">
    <property type="entry name" value="Voltage-gated potassium channels"/>
    <property type="match status" value="1"/>
</dbReference>
<sequence>MNLFLSCFLIKINEKYLFRILVKLDRDFVLNLNIGGSSYRIRLSTLLSRNDNGRLVEFAKSTTHSDRLKICDAYFSNSDEYYFERSPKLFEAIIKFYISGKLHRPLDICIDEFSAELLYWNIPMKYLAPYECQKLISEKNLRKRIHKICEGDGTTLSNVFSFMSISFVLISVIGLVFVTEEWEPMPIFTHLESGCILWFTFEYGLRFCVAPNRLQFVRELMNIVDLIAIVPFYLEISLNLCGVDITSLSDIKGAFLVMRIMKVLRVVRILKLGRYSSGMQTFALTLKSSARQLGMMAMVLSTGVVFFSTLLYFVEKDEMETPFTSIPAAFWWAIVTMTTVGYGDYVPITVPGKLIASGAIISGVLVLALPITIIVDNFMKILAAIFSSIFMK</sequence>
<dbReference type="InterPro" id="IPR028325">
    <property type="entry name" value="VG_K_chnl"/>
</dbReference>
<dbReference type="STRING" id="318479.A0A0N4UH57"/>
<keyword evidence="3" id="KW-1003">Cell membrane</keyword>
<dbReference type="Gene3D" id="1.10.287.70">
    <property type="match status" value="1"/>
</dbReference>
<dbReference type="Pfam" id="PF02214">
    <property type="entry name" value="BTB_2"/>
    <property type="match status" value="1"/>
</dbReference>
<dbReference type="GO" id="GO:0005251">
    <property type="term" value="F:delayed rectifier potassium channel activity"/>
    <property type="evidence" value="ECO:0007669"/>
    <property type="project" value="TreeGrafter"/>
</dbReference>
<dbReference type="InterPro" id="IPR005821">
    <property type="entry name" value="Ion_trans_dom"/>
</dbReference>
<keyword evidence="10" id="KW-0406">Ion transport</keyword>
<keyword evidence="12" id="KW-0407">Ion channel</keyword>
<dbReference type="Pfam" id="PF00520">
    <property type="entry name" value="Ion_trans"/>
    <property type="match status" value="1"/>
</dbReference>
<protein>
    <submittedName>
        <fullName evidence="19">BTB domain-containing protein</fullName>
    </submittedName>
</protein>
<evidence type="ECO:0000313" key="17">
    <source>
        <dbReference type="Proteomes" id="UP000038040"/>
    </source>
</evidence>
<evidence type="ECO:0000256" key="12">
    <source>
        <dbReference type="ARBA" id="ARBA00023303"/>
    </source>
</evidence>
<keyword evidence="11 13" id="KW-0472">Membrane</keyword>
<keyword evidence="6" id="KW-0631">Potassium channel</keyword>
<dbReference type="GO" id="GO:0008076">
    <property type="term" value="C:voltage-gated potassium channel complex"/>
    <property type="evidence" value="ECO:0007669"/>
    <property type="project" value="InterPro"/>
</dbReference>
<proteinExistence type="predicted"/>
<dbReference type="InterPro" id="IPR003131">
    <property type="entry name" value="T1-type_BTB"/>
</dbReference>
<keyword evidence="9 13" id="KW-1133">Transmembrane helix</keyword>
<dbReference type="Gene3D" id="1.20.120.350">
    <property type="entry name" value="Voltage-gated potassium channels. Chain C"/>
    <property type="match status" value="1"/>
</dbReference>
<dbReference type="OrthoDB" id="296522at2759"/>
<comment type="subcellular location">
    <subcellularLocation>
        <location evidence="1">Cell membrane</location>
        <topology evidence="1">Multi-pass membrane protein</topology>
    </subcellularLocation>
</comment>
<evidence type="ECO:0000256" key="5">
    <source>
        <dbReference type="ARBA" id="ARBA00022692"/>
    </source>
</evidence>
<dbReference type="CDD" id="cd18317">
    <property type="entry name" value="BTB_POZ_Kv"/>
    <property type="match status" value="1"/>
</dbReference>
<evidence type="ECO:0000259" key="14">
    <source>
        <dbReference type="Pfam" id="PF00520"/>
    </source>
</evidence>
<evidence type="ECO:0000256" key="9">
    <source>
        <dbReference type="ARBA" id="ARBA00022989"/>
    </source>
</evidence>
<dbReference type="Gene3D" id="3.30.710.10">
    <property type="entry name" value="Potassium Channel Kv1.1, Chain A"/>
    <property type="match status" value="1"/>
</dbReference>
<organism evidence="17 19">
    <name type="scientific">Dracunculus medinensis</name>
    <name type="common">Guinea worm</name>
    <dbReference type="NCBI Taxonomy" id="318479"/>
    <lineage>
        <taxon>Eukaryota</taxon>
        <taxon>Metazoa</taxon>
        <taxon>Ecdysozoa</taxon>
        <taxon>Nematoda</taxon>
        <taxon>Chromadorea</taxon>
        <taxon>Rhabditida</taxon>
        <taxon>Spirurina</taxon>
        <taxon>Dracunculoidea</taxon>
        <taxon>Dracunculidae</taxon>
        <taxon>Dracunculus</taxon>
    </lineage>
</organism>
<evidence type="ECO:0000256" key="1">
    <source>
        <dbReference type="ARBA" id="ARBA00004651"/>
    </source>
</evidence>
<dbReference type="PANTHER" id="PTHR11537:SF262">
    <property type="entry name" value="BTB DOMAIN-CONTAINING PROTEIN"/>
    <property type="match status" value="1"/>
</dbReference>
<dbReference type="InterPro" id="IPR003968">
    <property type="entry name" value="K_chnl_volt-dep_Kv"/>
</dbReference>
<dbReference type="GO" id="GO:0051260">
    <property type="term" value="P:protein homooligomerization"/>
    <property type="evidence" value="ECO:0007669"/>
    <property type="project" value="InterPro"/>
</dbReference>
<keyword evidence="4" id="KW-0633">Potassium transport</keyword>